<organism evidence="2 3">
    <name type="scientific">Setomelanomma holmii</name>
    <dbReference type="NCBI Taxonomy" id="210430"/>
    <lineage>
        <taxon>Eukaryota</taxon>
        <taxon>Fungi</taxon>
        <taxon>Dikarya</taxon>
        <taxon>Ascomycota</taxon>
        <taxon>Pezizomycotina</taxon>
        <taxon>Dothideomycetes</taxon>
        <taxon>Pleosporomycetidae</taxon>
        <taxon>Pleosporales</taxon>
        <taxon>Pleosporineae</taxon>
        <taxon>Phaeosphaeriaceae</taxon>
        <taxon>Setomelanomma</taxon>
    </lineage>
</organism>
<reference evidence="2" key="1">
    <citation type="journal article" date="2020" name="Stud. Mycol.">
        <title>101 Dothideomycetes genomes: a test case for predicting lifestyles and emergence of pathogens.</title>
        <authorList>
            <person name="Haridas S."/>
            <person name="Albert R."/>
            <person name="Binder M."/>
            <person name="Bloem J."/>
            <person name="Labutti K."/>
            <person name="Salamov A."/>
            <person name="Andreopoulos B."/>
            <person name="Baker S."/>
            <person name="Barry K."/>
            <person name="Bills G."/>
            <person name="Bluhm B."/>
            <person name="Cannon C."/>
            <person name="Castanera R."/>
            <person name="Culley D."/>
            <person name="Daum C."/>
            <person name="Ezra D."/>
            <person name="Gonzalez J."/>
            <person name="Henrissat B."/>
            <person name="Kuo A."/>
            <person name="Liang C."/>
            <person name="Lipzen A."/>
            <person name="Lutzoni F."/>
            <person name="Magnuson J."/>
            <person name="Mondo S."/>
            <person name="Nolan M."/>
            <person name="Ohm R."/>
            <person name="Pangilinan J."/>
            <person name="Park H.-J."/>
            <person name="Ramirez L."/>
            <person name="Alfaro M."/>
            <person name="Sun H."/>
            <person name="Tritt A."/>
            <person name="Yoshinaga Y."/>
            <person name="Zwiers L.-H."/>
            <person name="Turgeon B."/>
            <person name="Goodwin S."/>
            <person name="Spatafora J."/>
            <person name="Crous P."/>
            <person name="Grigoriev I."/>
        </authorList>
    </citation>
    <scope>NUCLEOTIDE SEQUENCE</scope>
    <source>
        <strain evidence="2">CBS 110217</strain>
    </source>
</reference>
<proteinExistence type="predicted"/>
<feature type="compositionally biased region" description="Low complexity" evidence="1">
    <location>
        <begin position="119"/>
        <end position="133"/>
    </location>
</feature>
<protein>
    <submittedName>
        <fullName evidence="2">Uncharacterized protein</fullName>
    </submittedName>
</protein>
<keyword evidence="3" id="KW-1185">Reference proteome</keyword>
<name>A0A9P4H8N2_9PLEO</name>
<evidence type="ECO:0000313" key="2">
    <source>
        <dbReference type="EMBL" id="KAF2029704.1"/>
    </source>
</evidence>
<comment type="caution">
    <text evidence="2">The sequence shown here is derived from an EMBL/GenBank/DDBJ whole genome shotgun (WGS) entry which is preliminary data.</text>
</comment>
<accession>A0A9P4H8N2</accession>
<evidence type="ECO:0000256" key="1">
    <source>
        <dbReference type="SAM" id="MobiDB-lite"/>
    </source>
</evidence>
<evidence type="ECO:0000313" key="3">
    <source>
        <dbReference type="Proteomes" id="UP000799777"/>
    </source>
</evidence>
<dbReference type="AlphaFoldDB" id="A0A9P4H8N2"/>
<feature type="region of interest" description="Disordered" evidence="1">
    <location>
        <begin position="109"/>
        <end position="161"/>
    </location>
</feature>
<dbReference type="EMBL" id="ML978197">
    <property type="protein sequence ID" value="KAF2029704.1"/>
    <property type="molecule type" value="Genomic_DNA"/>
</dbReference>
<sequence>MAWTPAKTAGLVISLLLIITTVAGGAFFQCRRRIKKFFVKGADSEAGINSHAPTSPIPDLACPGRIDPIAGAGTVRRQTGLPQTFQDWVEASNDITPARLSFGPSSMFNSEASSTFSQPTRPNTATATATTRPGTRDSMGASSLRQAVLGPAQADKQKDTMKEECQLVAKDQKVQIPVQQGKLRGYSGAWP</sequence>
<gene>
    <name evidence="2" type="ORF">EK21DRAFT_89490</name>
</gene>
<dbReference type="Proteomes" id="UP000799777">
    <property type="component" value="Unassembled WGS sequence"/>
</dbReference>
<feature type="compositionally biased region" description="Polar residues" evidence="1">
    <location>
        <begin position="109"/>
        <end position="118"/>
    </location>
</feature>
<dbReference type="OrthoDB" id="3783827at2759"/>